<dbReference type="RefSeq" id="WP_406788686.1">
    <property type="nucleotide sequence ID" value="NZ_JBJIAA010000014.1"/>
</dbReference>
<comment type="caution">
    <text evidence="2">The sequence shown here is derived from an EMBL/GenBank/DDBJ whole genome shotgun (WGS) entry which is preliminary data.</text>
</comment>
<dbReference type="Proteomes" id="UP001623592">
    <property type="component" value="Unassembled WGS sequence"/>
</dbReference>
<organism evidence="2 3">
    <name type="scientific">Clostridium neuense</name>
    <dbReference type="NCBI Taxonomy" id="1728934"/>
    <lineage>
        <taxon>Bacteria</taxon>
        <taxon>Bacillati</taxon>
        <taxon>Bacillota</taxon>
        <taxon>Clostridia</taxon>
        <taxon>Eubacteriales</taxon>
        <taxon>Clostridiaceae</taxon>
        <taxon>Clostridium</taxon>
    </lineage>
</organism>
<gene>
    <name evidence="2" type="ORF">ACJDT4_16555</name>
</gene>
<evidence type="ECO:0000313" key="2">
    <source>
        <dbReference type="EMBL" id="MFL0252033.1"/>
    </source>
</evidence>
<keyword evidence="3" id="KW-1185">Reference proteome</keyword>
<comment type="similarity">
    <text evidence="1">Belongs to the ROK (NagC/XylR) family.</text>
</comment>
<dbReference type="PANTHER" id="PTHR18964:SF170">
    <property type="entry name" value="SUGAR KINASE"/>
    <property type="match status" value="1"/>
</dbReference>
<dbReference type="InterPro" id="IPR000600">
    <property type="entry name" value="ROK"/>
</dbReference>
<protein>
    <submittedName>
        <fullName evidence="2">ROK family protein</fullName>
    </submittedName>
</protein>
<dbReference type="SUPFAM" id="SSF53067">
    <property type="entry name" value="Actin-like ATPase domain"/>
    <property type="match status" value="1"/>
</dbReference>
<dbReference type="EMBL" id="JBJIAA010000014">
    <property type="protein sequence ID" value="MFL0252033.1"/>
    <property type="molecule type" value="Genomic_DNA"/>
</dbReference>
<evidence type="ECO:0000313" key="3">
    <source>
        <dbReference type="Proteomes" id="UP001623592"/>
    </source>
</evidence>
<proteinExistence type="inferred from homology"/>
<reference evidence="2 3" key="1">
    <citation type="submission" date="2024-11" db="EMBL/GenBank/DDBJ databases">
        <authorList>
            <person name="Heng Y.C."/>
            <person name="Lim A.C.H."/>
            <person name="Lee J.K.Y."/>
            <person name="Kittelmann S."/>
        </authorList>
    </citation>
    <scope>NUCLEOTIDE SEQUENCE [LARGE SCALE GENOMIC DNA]</scope>
    <source>
        <strain evidence="2 3">WILCCON 0114</strain>
    </source>
</reference>
<dbReference type="PANTHER" id="PTHR18964">
    <property type="entry name" value="ROK (REPRESSOR, ORF, KINASE) FAMILY"/>
    <property type="match status" value="1"/>
</dbReference>
<sequence length="296" mass="32917">MNFLVLDVGGQAIKYAIMNEKAEFIEKNETPTPLDTLEHFIETIGTIFDKYKSTISGMAISMPGRIDSNTGYLYTGGALEYNAEKDIGAMLSKRCPVPISIENDGKCAALAEAWAGNLKDYDDGIVVVLGTGIGGGIIKDKKLLKGKHFIAGEFSFIFTNNPPLYGRSTQTFADDCGTCGLIIPFAKAKNLPLNKVDGRKFFEYANSGDEDALRILDEYCHKLAIQLYNLQHIYDPEKFAIGGGISRQDILFEYIEKNIEKCSKEINYMIKPEIVRCKFFNDSNLIGALYNYLTTK</sequence>
<dbReference type="InterPro" id="IPR043129">
    <property type="entry name" value="ATPase_NBD"/>
</dbReference>
<name>A0ABW8THN4_9CLOT</name>
<evidence type="ECO:0000256" key="1">
    <source>
        <dbReference type="ARBA" id="ARBA00006479"/>
    </source>
</evidence>
<dbReference type="Gene3D" id="3.30.420.40">
    <property type="match status" value="2"/>
</dbReference>
<dbReference type="Pfam" id="PF00480">
    <property type="entry name" value="ROK"/>
    <property type="match status" value="1"/>
</dbReference>
<accession>A0ABW8THN4</accession>
<dbReference type="CDD" id="cd24152">
    <property type="entry name" value="ASKHA_NBD_ROK-like"/>
    <property type="match status" value="1"/>
</dbReference>